<dbReference type="PANTHER" id="PTHR45027:SF2">
    <property type="entry name" value="GAMMA-GLUTAMYLTRANSFERASE 5"/>
    <property type="match status" value="1"/>
</dbReference>
<comment type="similarity">
    <text evidence="1">Belongs to the gamma-glutamyltransferase family.</text>
</comment>
<dbReference type="SUPFAM" id="SSF56235">
    <property type="entry name" value="N-terminal nucleophile aminohydrolases (Ntn hydrolases)"/>
    <property type="match status" value="1"/>
</dbReference>
<dbReference type="InterPro" id="IPR000101">
    <property type="entry name" value="GGT_peptidase"/>
</dbReference>
<dbReference type="Gene3D" id="1.10.246.130">
    <property type="match status" value="1"/>
</dbReference>
<dbReference type="RefSeq" id="XP_072839190.1">
    <property type="nucleotide sequence ID" value="XM_072983089.1"/>
</dbReference>
<dbReference type="GeneID" id="110081999"/>
<keyword evidence="3 4" id="KW-0378">Hydrolase</keyword>
<accession>A0ABM5F1B6</accession>
<name>A0ABM5F1B6_9SAUR</name>
<dbReference type="Gene3D" id="3.60.20.40">
    <property type="match status" value="1"/>
</dbReference>
<dbReference type="Proteomes" id="UP001652642">
    <property type="component" value="Chromosome 14"/>
</dbReference>
<proteinExistence type="inferred from homology"/>
<dbReference type="Pfam" id="PF01019">
    <property type="entry name" value="G_glu_transpept"/>
    <property type="match status" value="1"/>
</dbReference>
<evidence type="ECO:0000313" key="4">
    <source>
        <dbReference type="RefSeq" id="XP_072839191.1"/>
    </source>
</evidence>
<dbReference type="InterPro" id="IPR043137">
    <property type="entry name" value="GGT_ssub_C"/>
</dbReference>
<dbReference type="InterPro" id="IPR043138">
    <property type="entry name" value="GGT_lsub"/>
</dbReference>
<protein>
    <submittedName>
        <fullName evidence="3 4">Glutathione hydrolase 5 proenzyme</fullName>
    </submittedName>
</protein>
<sequence length="561" mass="60701">MALSRRAVGCVALVVLAVVAAAVALAVILSRPRCAPPRYRHAAVAADTRTCSDVGRDILRQGGSAVDAAIAALICTSVLNPQSMGLGGGVIFTIYNASTGHVEVINAREKAPREIEENLLDQCRDRLQPGPQWIAIPGELRGYEEAHRRHGRLPWKALFEPTLRILGPGIRVPEVLSGFLQHPELQAALNQTSLRKLFYKDDGKILKAGETLSWTALMETLRAVAENGPDEFYAGKTAEKMVQDVEAQGGKLTLEDLRNYRVEVVAPVVTSLGGYTLYSAPRPAAGPILSFILKVLEGFNFTSESLSTPQRMGQAYHYIAETLKFANGQKAKLDDPNVSKIKEDVLNELISDSFARQARQRIDERSHPAAHYKLSHGATASFGTSHVAVVAEDGSAVSATSTINHPFGSMVYSQQTGIILNNELADFCMKQSSRNISQGEMPPSSMVPSILISRNGQSKLVIGGSGGQLIIPAVALALANKLWFGLELDAAIQAPILFATRNGSLEVEKTFRQDIVKELRERGQTVSRARMPLNVVQGVSQEGPCLFPYADPRKKGEASGY</sequence>
<organism evidence="2 4">
    <name type="scientific">Pogona vitticeps</name>
    <name type="common">central bearded dragon</name>
    <dbReference type="NCBI Taxonomy" id="103695"/>
    <lineage>
        <taxon>Eukaryota</taxon>
        <taxon>Metazoa</taxon>
        <taxon>Chordata</taxon>
        <taxon>Craniata</taxon>
        <taxon>Vertebrata</taxon>
        <taxon>Euteleostomi</taxon>
        <taxon>Lepidosauria</taxon>
        <taxon>Squamata</taxon>
        <taxon>Bifurcata</taxon>
        <taxon>Unidentata</taxon>
        <taxon>Episquamata</taxon>
        <taxon>Toxicofera</taxon>
        <taxon>Iguania</taxon>
        <taxon>Acrodonta</taxon>
        <taxon>Agamidae</taxon>
        <taxon>Amphibolurinae</taxon>
        <taxon>Pogona</taxon>
    </lineage>
</organism>
<keyword evidence="2" id="KW-1185">Reference proteome</keyword>
<reference evidence="3 4" key="1">
    <citation type="submission" date="2025-05" db="UniProtKB">
        <authorList>
            <consortium name="RefSeq"/>
        </authorList>
    </citation>
    <scope>IDENTIFICATION</scope>
</reference>
<evidence type="ECO:0000256" key="1">
    <source>
        <dbReference type="ARBA" id="ARBA00009381"/>
    </source>
</evidence>
<gene>
    <name evidence="3 4" type="primary">GGT5</name>
</gene>
<dbReference type="GO" id="GO:0016787">
    <property type="term" value="F:hydrolase activity"/>
    <property type="evidence" value="ECO:0007669"/>
    <property type="project" value="UniProtKB-KW"/>
</dbReference>
<dbReference type="PANTHER" id="PTHR45027">
    <property type="entry name" value="PUTATIVE GLUTATHIONE HYDROLASE LIGHT CHAIN"/>
    <property type="match status" value="1"/>
</dbReference>
<evidence type="ECO:0000313" key="2">
    <source>
        <dbReference type="Proteomes" id="UP001652642"/>
    </source>
</evidence>
<dbReference type="InterPro" id="IPR029055">
    <property type="entry name" value="Ntn_hydrolases_N"/>
</dbReference>
<dbReference type="PRINTS" id="PR01210">
    <property type="entry name" value="GGTRANSPTASE"/>
</dbReference>
<evidence type="ECO:0000313" key="3">
    <source>
        <dbReference type="RefSeq" id="XP_072839190.1"/>
    </source>
</evidence>
<dbReference type="RefSeq" id="XP_072839191.1">
    <property type="nucleotide sequence ID" value="XM_072983090.1"/>
</dbReference>